<comment type="caution">
    <text evidence="1">The sequence shown here is derived from an EMBL/GenBank/DDBJ whole genome shotgun (WGS) entry which is preliminary data.</text>
</comment>
<dbReference type="AlphaFoldDB" id="A0AAV4RWS8"/>
<evidence type="ECO:0000313" key="2">
    <source>
        <dbReference type="Proteomes" id="UP001054945"/>
    </source>
</evidence>
<protein>
    <submittedName>
        <fullName evidence="1">Uncharacterized protein</fullName>
    </submittedName>
</protein>
<accession>A0AAV4RWS8</accession>
<evidence type="ECO:0000313" key="1">
    <source>
        <dbReference type="EMBL" id="GIY26190.1"/>
    </source>
</evidence>
<gene>
    <name evidence="1" type="ORF">CEXT_630941</name>
</gene>
<dbReference type="EMBL" id="BPLR01008641">
    <property type="protein sequence ID" value="GIY26190.1"/>
    <property type="molecule type" value="Genomic_DNA"/>
</dbReference>
<name>A0AAV4RWS8_CAEEX</name>
<reference evidence="1 2" key="1">
    <citation type="submission" date="2021-06" db="EMBL/GenBank/DDBJ databases">
        <title>Caerostris extrusa draft genome.</title>
        <authorList>
            <person name="Kono N."/>
            <person name="Arakawa K."/>
        </authorList>
    </citation>
    <scope>NUCLEOTIDE SEQUENCE [LARGE SCALE GENOMIC DNA]</scope>
</reference>
<sequence length="122" mass="14165">MREAELTLSMMELSMIVKRSENTFAKNAVDVKNESASILWEICFFFHHFNFDGERVAKLLRQKSRLATAWFFIPVLSCRFSAETSDIAFSFTPWTTLSYVGMTYDSKRVDYKPVKLIDAVMI</sequence>
<dbReference type="Proteomes" id="UP001054945">
    <property type="component" value="Unassembled WGS sequence"/>
</dbReference>
<keyword evidence="2" id="KW-1185">Reference proteome</keyword>
<organism evidence="1 2">
    <name type="scientific">Caerostris extrusa</name>
    <name type="common">Bark spider</name>
    <name type="synonym">Caerostris bankana</name>
    <dbReference type="NCBI Taxonomy" id="172846"/>
    <lineage>
        <taxon>Eukaryota</taxon>
        <taxon>Metazoa</taxon>
        <taxon>Ecdysozoa</taxon>
        <taxon>Arthropoda</taxon>
        <taxon>Chelicerata</taxon>
        <taxon>Arachnida</taxon>
        <taxon>Araneae</taxon>
        <taxon>Araneomorphae</taxon>
        <taxon>Entelegynae</taxon>
        <taxon>Araneoidea</taxon>
        <taxon>Araneidae</taxon>
        <taxon>Caerostris</taxon>
    </lineage>
</organism>
<proteinExistence type="predicted"/>